<evidence type="ECO:0000259" key="2">
    <source>
        <dbReference type="Pfam" id="PF12697"/>
    </source>
</evidence>
<dbReference type="GO" id="GO:0016787">
    <property type="term" value="F:hydrolase activity"/>
    <property type="evidence" value="ECO:0007669"/>
    <property type="project" value="UniProtKB-KW"/>
</dbReference>
<organism evidence="3 4">
    <name type="scientific">Coraliomargarita algicola</name>
    <dbReference type="NCBI Taxonomy" id="3092156"/>
    <lineage>
        <taxon>Bacteria</taxon>
        <taxon>Pseudomonadati</taxon>
        <taxon>Verrucomicrobiota</taxon>
        <taxon>Opitutia</taxon>
        <taxon>Puniceicoccales</taxon>
        <taxon>Coraliomargaritaceae</taxon>
        <taxon>Coraliomargarita</taxon>
    </lineage>
</organism>
<accession>A0ABZ0RR30</accession>
<dbReference type="RefSeq" id="WP_319832278.1">
    <property type="nucleotide sequence ID" value="NZ_CP138858.1"/>
</dbReference>
<keyword evidence="3" id="KW-0378">Hydrolase</keyword>
<feature type="domain" description="AB hydrolase-1" evidence="2">
    <location>
        <begin position="3"/>
        <end position="243"/>
    </location>
</feature>
<sequence>MQILALHGFTGCGNDFAPFAELVGAQWHCPDLPGHATNSQLPCKPADMIDFIDHERHNQQLQTAAPKILLGYSMGARAALVHACQQPAAWDALILISANPGIADEAERAQRRSTDAELASSIESKGLSAFLEFWQQTPMIRSQKNIRNDWRTRMQVNRGTHTTAGLARNLREFGQGSVPNLWPQLSKLSMPIVCITGRNDHKYTTIAEKMLQVLSLGDHSQTEHIVVDDSGHAPHLEAPKPTACAIRQFLNKLQ</sequence>
<keyword evidence="1" id="KW-0456">Lyase</keyword>
<reference evidence="3 4" key="1">
    <citation type="submission" date="2023-11" db="EMBL/GenBank/DDBJ databases">
        <title>Coraliomargarita sp. nov., isolated from marine algae.</title>
        <authorList>
            <person name="Lee J.K."/>
            <person name="Baek J.H."/>
            <person name="Kim J.M."/>
            <person name="Choi D.G."/>
            <person name="Jeon C.O."/>
        </authorList>
    </citation>
    <scope>NUCLEOTIDE SEQUENCE [LARGE SCALE GENOMIC DNA]</scope>
    <source>
        <strain evidence="3 4">J2-16</strain>
    </source>
</reference>
<proteinExistence type="predicted"/>
<dbReference type="PANTHER" id="PTHR42916">
    <property type="entry name" value="2-SUCCINYL-5-ENOLPYRUVYL-6-HYDROXY-3-CYCLOHEXENE-1-CARBOXYLATE SYNTHASE"/>
    <property type="match status" value="1"/>
</dbReference>
<dbReference type="Proteomes" id="UP001324993">
    <property type="component" value="Chromosome"/>
</dbReference>
<dbReference type="Gene3D" id="3.40.50.1820">
    <property type="entry name" value="alpha/beta hydrolase"/>
    <property type="match status" value="1"/>
</dbReference>
<evidence type="ECO:0000256" key="1">
    <source>
        <dbReference type="ARBA" id="ARBA00023239"/>
    </source>
</evidence>
<name>A0ABZ0RR30_9BACT</name>
<protein>
    <submittedName>
        <fullName evidence="3">Alpha/beta fold hydrolase</fullName>
    </submittedName>
</protein>
<dbReference type="InterPro" id="IPR029058">
    <property type="entry name" value="AB_hydrolase_fold"/>
</dbReference>
<dbReference type="EMBL" id="CP138858">
    <property type="protein sequence ID" value="WPJ95389.1"/>
    <property type="molecule type" value="Genomic_DNA"/>
</dbReference>
<dbReference type="Pfam" id="PF12697">
    <property type="entry name" value="Abhydrolase_6"/>
    <property type="match status" value="1"/>
</dbReference>
<dbReference type="SUPFAM" id="SSF53474">
    <property type="entry name" value="alpha/beta-Hydrolases"/>
    <property type="match status" value="1"/>
</dbReference>
<dbReference type="PANTHER" id="PTHR42916:SF1">
    <property type="entry name" value="PROTEIN PHYLLO, CHLOROPLASTIC"/>
    <property type="match status" value="1"/>
</dbReference>
<evidence type="ECO:0000313" key="4">
    <source>
        <dbReference type="Proteomes" id="UP001324993"/>
    </source>
</evidence>
<evidence type="ECO:0000313" key="3">
    <source>
        <dbReference type="EMBL" id="WPJ95389.1"/>
    </source>
</evidence>
<dbReference type="InterPro" id="IPR000073">
    <property type="entry name" value="AB_hydrolase_1"/>
</dbReference>
<keyword evidence="4" id="KW-1185">Reference proteome</keyword>
<gene>
    <name evidence="3" type="ORF">SH580_18370</name>
</gene>